<dbReference type="PANTHER" id="PTHR43229:SF2">
    <property type="entry name" value="NODULATION PROTEIN J"/>
    <property type="match status" value="1"/>
</dbReference>
<dbReference type="InterPro" id="IPR051784">
    <property type="entry name" value="Nod_factor_ABC_transporter"/>
</dbReference>
<evidence type="ECO:0000313" key="9">
    <source>
        <dbReference type="EMBL" id="CAA9394601.1"/>
    </source>
</evidence>
<dbReference type="EMBL" id="CADCUM010000099">
    <property type="protein sequence ID" value="CAA9394601.1"/>
    <property type="molecule type" value="Genomic_DNA"/>
</dbReference>
<dbReference type="Pfam" id="PF01061">
    <property type="entry name" value="ABC2_membrane"/>
    <property type="match status" value="1"/>
</dbReference>
<evidence type="ECO:0000256" key="4">
    <source>
        <dbReference type="ARBA" id="ARBA00023136"/>
    </source>
</evidence>
<feature type="compositionally biased region" description="Polar residues" evidence="6">
    <location>
        <begin position="1"/>
        <end position="10"/>
    </location>
</feature>
<feature type="transmembrane region" description="Helical" evidence="7">
    <location>
        <begin position="243"/>
        <end position="262"/>
    </location>
</feature>
<evidence type="ECO:0000256" key="1">
    <source>
        <dbReference type="ARBA" id="ARBA00004141"/>
    </source>
</evidence>
<dbReference type="GO" id="GO:0140359">
    <property type="term" value="F:ABC-type transporter activity"/>
    <property type="evidence" value="ECO:0007669"/>
    <property type="project" value="InterPro"/>
</dbReference>
<feature type="transmembrane region" description="Helical" evidence="7">
    <location>
        <begin position="158"/>
        <end position="182"/>
    </location>
</feature>
<reference evidence="9" key="1">
    <citation type="submission" date="2020-02" db="EMBL/GenBank/DDBJ databases">
        <authorList>
            <person name="Meier V. D."/>
        </authorList>
    </citation>
    <scope>NUCLEOTIDE SEQUENCE</scope>
    <source>
        <strain evidence="9">AVDCRST_MAG32</strain>
    </source>
</reference>
<gene>
    <name evidence="9" type="ORF">AVDCRST_MAG32-2548</name>
</gene>
<keyword evidence="2 7" id="KW-0812">Transmembrane</keyword>
<evidence type="ECO:0000256" key="5">
    <source>
        <dbReference type="ARBA" id="ARBA00023251"/>
    </source>
</evidence>
<organism evidence="9">
    <name type="scientific">uncultured Nocardioides sp</name>
    <dbReference type="NCBI Taxonomy" id="198441"/>
    <lineage>
        <taxon>Bacteria</taxon>
        <taxon>Bacillati</taxon>
        <taxon>Actinomycetota</taxon>
        <taxon>Actinomycetes</taxon>
        <taxon>Propionibacteriales</taxon>
        <taxon>Nocardioidaceae</taxon>
        <taxon>Nocardioides</taxon>
        <taxon>environmental samples</taxon>
    </lineage>
</organism>
<feature type="domain" description="ABC-2 type transporter transmembrane" evidence="8">
    <location>
        <begin position="22"/>
        <end position="223"/>
    </location>
</feature>
<evidence type="ECO:0000259" key="8">
    <source>
        <dbReference type="Pfam" id="PF01061"/>
    </source>
</evidence>
<feature type="transmembrane region" description="Helical" evidence="7">
    <location>
        <begin position="194"/>
        <end position="214"/>
    </location>
</feature>
<feature type="transmembrane region" description="Helical" evidence="7">
    <location>
        <begin position="41"/>
        <end position="62"/>
    </location>
</feature>
<feature type="transmembrane region" description="Helical" evidence="7">
    <location>
        <begin position="74"/>
        <end position="98"/>
    </location>
</feature>
<proteinExistence type="predicted"/>
<keyword evidence="3 7" id="KW-1133">Transmembrane helix</keyword>
<evidence type="ECO:0000256" key="6">
    <source>
        <dbReference type="SAM" id="MobiDB-lite"/>
    </source>
</evidence>
<keyword evidence="4 7" id="KW-0472">Membrane</keyword>
<dbReference type="GO" id="GO:0046677">
    <property type="term" value="P:response to antibiotic"/>
    <property type="evidence" value="ECO:0007669"/>
    <property type="project" value="UniProtKB-KW"/>
</dbReference>
<evidence type="ECO:0000256" key="7">
    <source>
        <dbReference type="SAM" id="Phobius"/>
    </source>
</evidence>
<feature type="region of interest" description="Disordered" evidence="6">
    <location>
        <begin position="1"/>
        <end position="21"/>
    </location>
</feature>
<dbReference type="GO" id="GO:0043190">
    <property type="term" value="C:ATP-binding cassette (ABC) transporter complex"/>
    <property type="evidence" value="ECO:0007669"/>
    <property type="project" value="InterPro"/>
</dbReference>
<dbReference type="PANTHER" id="PTHR43229">
    <property type="entry name" value="NODULATION PROTEIN J"/>
    <property type="match status" value="1"/>
</dbReference>
<evidence type="ECO:0000256" key="3">
    <source>
        <dbReference type="ARBA" id="ARBA00022989"/>
    </source>
</evidence>
<dbReference type="AlphaFoldDB" id="A0A6J4NV26"/>
<comment type="subcellular location">
    <subcellularLocation>
        <location evidence="1">Membrane</location>
        <topology evidence="1">Multi-pass membrane protein</topology>
    </subcellularLocation>
</comment>
<sequence>MTSSTSTGTFSPRPGGAPLGRQVAAQARMEARLMLRNGEQLLLALVIPVIVLVGGVVAAGRLRLDLGADRAVDVLAPGVLALAVMSTAFTSIAIATGFERRYGVIKRLGSSPLPRHGLLLGKVLALLNVVALQLAVLVVVALLLGWRPSTEDPVASVAATVLAVAAGTWAFASLGLFVAGVLRAEATLALANLVYLLLMAGGGVVLPPSTYGAAGRLVEWLPSGALGDAMRAASLEAAVDGRALLVLLGWGVVGTVLTARTFSWE</sequence>
<name>A0A6J4NV26_9ACTN</name>
<evidence type="ECO:0000256" key="2">
    <source>
        <dbReference type="ARBA" id="ARBA00022692"/>
    </source>
</evidence>
<feature type="transmembrane region" description="Helical" evidence="7">
    <location>
        <begin position="119"/>
        <end position="146"/>
    </location>
</feature>
<keyword evidence="5" id="KW-0046">Antibiotic resistance</keyword>
<accession>A0A6J4NV26</accession>
<dbReference type="InterPro" id="IPR000412">
    <property type="entry name" value="ABC_2_transport"/>
</dbReference>
<dbReference type="InterPro" id="IPR013525">
    <property type="entry name" value="ABC2_TM"/>
</dbReference>
<protein>
    <submittedName>
        <fullName evidence="9">Efflux ABC transporter, permease protein</fullName>
    </submittedName>
</protein>
<dbReference type="PIRSF" id="PIRSF006648">
    <property type="entry name" value="DrrB"/>
    <property type="match status" value="1"/>
</dbReference>